<evidence type="ECO:0000256" key="3">
    <source>
        <dbReference type="ARBA" id="ARBA00023163"/>
    </source>
</evidence>
<organism evidence="6 7">
    <name type="scientific">Paenibacillus germinis</name>
    <dbReference type="NCBI Taxonomy" id="2654979"/>
    <lineage>
        <taxon>Bacteria</taxon>
        <taxon>Bacillati</taxon>
        <taxon>Bacillota</taxon>
        <taxon>Bacilli</taxon>
        <taxon>Bacillales</taxon>
        <taxon>Paenibacillaceae</taxon>
        <taxon>Paenibacillus</taxon>
    </lineage>
</organism>
<protein>
    <submittedName>
        <fullName evidence="6">Helix-turn-helix domain-containing protein</fullName>
    </submittedName>
</protein>
<reference evidence="6 7" key="1">
    <citation type="submission" date="2019-10" db="EMBL/GenBank/DDBJ databases">
        <title>Description of Paenibacillus choica sp. nov.</title>
        <authorList>
            <person name="Carlier A."/>
            <person name="Qi S."/>
        </authorList>
    </citation>
    <scope>NUCLEOTIDE SEQUENCE [LARGE SCALE GENOMIC DNA]</scope>
    <source>
        <strain evidence="6 7">LMG 31460</strain>
    </source>
</reference>
<dbReference type="InterPro" id="IPR041522">
    <property type="entry name" value="CdaR_GGDEF"/>
</dbReference>
<gene>
    <name evidence="6" type="ORF">GC102_06495</name>
</gene>
<dbReference type="Gene3D" id="3.30.450.20">
    <property type="entry name" value="PAS domain"/>
    <property type="match status" value="1"/>
</dbReference>
<keyword evidence="3" id="KW-0804">Transcription</keyword>
<dbReference type="PROSITE" id="PS00041">
    <property type="entry name" value="HTH_ARAC_FAMILY_1"/>
    <property type="match status" value="1"/>
</dbReference>
<keyword evidence="4" id="KW-0812">Transmembrane</keyword>
<dbReference type="Pfam" id="PF17853">
    <property type="entry name" value="GGDEF_2"/>
    <property type="match status" value="1"/>
</dbReference>
<dbReference type="PROSITE" id="PS01124">
    <property type="entry name" value="HTH_ARAC_FAMILY_2"/>
    <property type="match status" value="1"/>
</dbReference>
<comment type="caution">
    <text evidence="6">The sequence shown here is derived from an EMBL/GenBank/DDBJ whole genome shotgun (WGS) entry which is preliminary data.</text>
</comment>
<evidence type="ECO:0000256" key="1">
    <source>
        <dbReference type="ARBA" id="ARBA00023015"/>
    </source>
</evidence>
<accession>A0ABX1YWD4</accession>
<keyword evidence="1" id="KW-0805">Transcription regulation</keyword>
<dbReference type="SMART" id="SM00342">
    <property type="entry name" value="HTH_ARAC"/>
    <property type="match status" value="1"/>
</dbReference>
<evidence type="ECO:0000256" key="4">
    <source>
        <dbReference type="SAM" id="Phobius"/>
    </source>
</evidence>
<proteinExistence type="predicted"/>
<keyword evidence="4" id="KW-0472">Membrane</keyword>
<keyword evidence="7" id="KW-1185">Reference proteome</keyword>
<name>A0ABX1YWD4_9BACL</name>
<dbReference type="PANTHER" id="PTHR43280:SF2">
    <property type="entry name" value="HTH-TYPE TRANSCRIPTIONAL REGULATOR EXSA"/>
    <property type="match status" value="1"/>
</dbReference>
<evidence type="ECO:0000256" key="2">
    <source>
        <dbReference type="ARBA" id="ARBA00023125"/>
    </source>
</evidence>
<feature type="domain" description="HTH araC/xylS-type" evidence="5">
    <location>
        <begin position="651"/>
        <end position="750"/>
    </location>
</feature>
<dbReference type="InterPro" id="IPR018060">
    <property type="entry name" value="HTH_AraC"/>
</dbReference>
<dbReference type="InterPro" id="IPR009057">
    <property type="entry name" value="Homeodomain-like_sf"/>
</dbReference>
<keyword evidence="4" id="KW-1133">Transmembrane helix</keyword>
<dbReference type="EMBL" id="WHOC01000028">
    <property type="protein sequence ID" value="NOU85427.1"/>
    <property type="molecule type" value="Genomic_DNA"/>
</dbReference>
<dbReference type="Gene3D" id="1.10.10.60">
    <property type="entry name" value="Homeodomain-like"/>
    <property type="match status" value="2"/>
</dbReference>
<evidence type="ECO:0000313" key="6">
    <source>
        <dbReference type="EMBL" id="NOU85427.1"/>
    </source>
</evidence>
<evidence type="ECO:0000259" key="5">
    <source>
        <dbReference type="PROSITE" id="PS01124"/>
    </source>
</evidence>
<dbReference type="SUPFAM" id="SSF46689">
    <property type="entry name" value="Homeodomain-like"/>
    <property type="match status" value="1"/>
</dbReference>
<evidence type="ECO:0000313" key="7">
    <source>
        <dbReference type="Proteomes" id="UP000658690"/>
    </source>
</evidence>
<dbReference type="InterPro" id="IPR018062">
    <property type="entry name" value="HTH_AraC-typ_CS"/>
</dbReference>
<sequence length="756" mass="86453">MMAAKKVFSMTLVKYILSFSLIFSIPLLIMGGLMYKNMVMNVKKEIEAANMDKLQQVKEAVEGQMKVLQHIAAKISYDPRLTSYMVRNDIYTAKEAITELDRYKESSGIIDDLFLFFRGDSTIYSSRGLTSLATFLDRYYKFENWGSDTFIQDINGTPRPIMRPSEKVEINNYEEKRYLTYVVPIPFNQDVPFSTVLFMINETLLTNLFEHVLGEKSGSVFILDENKKLLATKSKKTSLVFREVADSLHNIQDTGVYNFRINGEEQSVVYLRSELNGWSYVVSMPTSQFLARVVETKTLLFYVLLSLTSVGLTLIILLSNRQYKPIRGLMQYIQHNWSGEAEKSTKNELELIHDTLVTTFDSNQQLREQVDAQLPVLRERFLTDLLKGSFKSKEELQKNPFYQEFIASDASYIVMLLAMEKERGEDGQRAVFTGSTQLSFAGGEAYAVELIHEGTLALVVVMNEGNDIHHKVQSFAKELHKSLEDKQGVQATIGIGTPCAEPEQIGISFIEASAAMEYKMKAGVGSIIFFEDIMALQEHAFYYSVEEQVRFMQSLKQGNETVAHEALAAMLQSIYDKSVSILLVRCMCFDIINAVFKTISQMNVGDYSHRIRGLLEFQSLQELENRLTELVSEICGAVQSLNENKNMALRDDIVQFVHEHFRNYDLGLDQVAVRFHLSASSLSRYFKEQMGSNFTEYISDLRIEEVKRELLQTNKSIQAIIQDVGYEDISQFRRKFKKLEGVTPAQYRSLYTKNSQ</sequence>
<dbReference type="Pfam" id="PF12833">
    <property type="entry name" value="HTH_18"/>
    <property type="match status" value="1"/>
</dbReference>
<dbReference type="PANTHER" id="PTHR43280">
    <property type="entry name" value="ARAC-FAMILY TRANSCRIPTIONAL REGULATOR"/>
    <property type="match status" value="1"/>
</dbReference>
<feature type="transmembrane region" description="Helical" evidence="4">
    <location>
        <begin position="12"/>
        <end position="35"/>
    </location>
</feature>
<feature type="transmembrane region" description="Helical" evidence="4">
    <location>
        <begin position="299"/>
        <end position="318"/>
    </location>
</feature>
<keyword evidence="2" id="KW-0238">DNA-binding</keyword>
<dbReference type="Proteomes" id="UP000658690">
    <property type="component" value="Unassembled WGS sequence"/>
</dbReference>